<feature type="region of interest" description="Disordered" evidence="6">
    <location>
        <begin position="1"/>
        <end position="87"/>
    </location>
</feature>
<sequence>MKNLKSPTATSSEQPPPVPPQRVPEPLSPSHKPQELPPPPLPPHKTHESGGQIPPPLPGRALPPPPTEPLPPVPSTPKKMISPSLGNILHPSEDFENLFYGKWDCTGSTTNELSFKRSQIVHVISRELDDWWVGALEDKVGLVPKTYLCPAYELVR</sequence>
<keyword evidence="2 5" id="KW-0728">SH3 domain</keyword>
<dbReference type="SUPFAM" id="SSF50044">
    <property type="entry name" value="SH3-domain"/>
    <property type="match status" value="1"/>
</dbReference>
<evidence type="ECO:0000313" key="8">
    <source>
        <dbReference type="EMBL" id="CAG5124172.1"/>
    </source>
</evidence>
<dbReference type="OrthoDB" id="243840at2759"/>
<organism evidence="8 9">
    <name type="scientific">Candidula unifasciata</name>
    <dbReference type="NCBI Taxonomy" id="100452"/>
    <lineage>
        <taxon>Eukaryota</taxon>
        <taxon>Metazoa</taxon>
        <taxon>Spiralia</taxon>
        <taxon>Lophotrochozoa</taxon>
        <taxon>Mollusca</taxon>
        <taxon>Gastropoda</taxon>
        <taxon>Heterobranchia</taxon>
        <taxon>Euthyneura</taxon>
        <taxon>Panpulmonata</taxon>
        <taxon>Eupulmonata</taxon>
        <taxon>Stylommatophora</taxon>
        <taxon>Helicina</taxon>
        <taxon>Helicoidea</taxon>
        <taxon>Geomitridae</taxon>
        <taxon>Candidula</taxon>
    </lineage>
</organism>
<feature type="domain" description="SH3" evidence="7">
    <location>
        <begin position="94"/>
        <end position="153"/>
    </location>
</feature>
<dbReference type="InterPro" id="IPR037781">
    <property type="entry name" value="SKAP_fam"/>
</dbReference>
<dbReference type="GO" id="GO:0005737">
    <property type="term" value="C:cytoplasm"/>
    <property type="evidence" value="ECO:0007669"/>
    <property type="project" value="UniProtKB-SubCell"/>
</dbReference>
<feature type="compositionally biased region" description="Polar residues" evidence="6">
    <location>
        <begin position="1"/>
        <end position="10"/>
    </location>
</feature>
<evidence type="ECO:0000256" key="6">
    <source>
        <dbReference type="SAM" id="MobiDB-lite"/>
    </source>
</evidence>
<comment type="caution">
    <text evidence="8">The sequence shown here is derived from an EMBL/GenBank/DDBJ whole genome shotgun (WGS) entry which is preliminary data.</text>
</comment>
<dbReference type="PANTHER" id="PTHR15129">
    <property type="entry name" value="SRC-ASSOCIATED ADAPTOR PROTEIN"/>
    <property type="match status" value="1"/>
</dbReference>
<dbReference type="PANTHER" id="PTHR15129:SF0">
    <property type="entry name" value="SH3 DOMAIN-CONTAINING PROTEIN"/>
    <property type="match status" value="1"/>
</dbReference>
<feature type="compositionally biased region" description="Pro residues" evidence="6">
    <location>
        <begin position="53"/>
        <end position="75"/>
    </location>
</feature>
<dbReference type="AlphaFoldDB" id="A0A8S3ZAZ2"/>
<evidence type="ECO:0000313" key="9">
    <source>
        <dbReference type="Proteomes" id="UP000678393"/>
    </source>
</evidence>
<comment type="subcellular location">
    <subcellularLocation>
        <location evidence="1">Cytoplasm</location>
    </subcellularLocation>
</comment>
<dbReference type="InterPro" id="IPR001452">
    <property type="entry name" value="SH3_domain"/>
</dbReference>
<evidence type="ECO:0000256" key="4">
    <source>
        <dbReference type="ARBA" id="ARBA00022553"/>
    </source>
</evidence>
<keyword evidence="4" id="KW-0597">Phosphoprotein</keyword>
<evidence type="ECO:0000256" key="3">
    <source>
        <dbReference type="ARBA" id="ARBA00022490"/>
    </source>
</evidence>
<evidence type="ECO:0000256" key="2">
    <source>
        <dbReference type="ARBA" id="ARBA00022443"/>
    </source>
</evidence>
<reference evidence="8" key="1">
    <citation type="submission" date="2021-04" db="EMBL/GenBank/DDBJ databases">
        <authorList>
            <consortium name="Molecular Ecology Group"/>
        </authorList>
    </citation>
    <scope>NUCLEOTIDE SEQUENCE</scope>
</reference>
<dbReference type="PROSITE" id="PS50002">
    <property type="entry name" value="SH3"/>
    <property type="match status" value="1"/>
</dbReference>
<name>A0A8S3ZAZ2_9EUPU</name>
<dbReference type="Proteomes" id="UP000678393">
    <property type="component" value="Unassembled WGS sequence"/>
</dbReference>
<dbReference type="Pfam" id="PF07653">
    <property type="entry name" value="SH3_2"/>
    <property type="match status" value="1"/>
</dbReference>
<evidence type="ECO:0000256" key="1">
    <source>
        <dbReference type="ARBA" id="ARBA00004496"/>
    </source>
</evidence>
<keyword evidence="3" id="KW-0963">Cytoplasm</keyword>
<evidence type="ECO:0000259" key="7">
    <source>
        <dbReference type="PROSITE" id="PS50002"/>
    </source>
</evidence>
<dbReference type="GO" id="GO:0005886">
    <property type="term" value="C:plasma membrane"/>
    <property type="evidence" value="ECO:0007669"/>
    <property type="project" value="TreeGrafter"/>
</dbReference>
<feature type="compositionally biased region" description="Pro residues" evidence="6">
    <location>
        <begin position="14"/>
        <end position="27"/>
    </location>
</feature>
<evidence type="ECO:0000256" key="5">
    <source>
        <dbReference type="PROSITE-ProRule" id="PRU00192"/>
    </source>
</evidence>
<gene>
    <name evidence="8" type="ORF">CUNI_LOCUS9730</name>
</gene>
<dbReference type="SMART" id="SM00326">
    <property type="entry name" value="SH3"/>
    <property type="match status" value="1"/>
</dbReference>
<protein>
    <recommendedName>
        <fullName evidence="7">SH3 domain-containing protein</fullName>
    </recommendedName>
</protein>
<proteinExistence type="predicted"/>
<accession>A0A8S3ZAZ2</accession>
<dbReference type="EMBL" id="CAJHNH020001713">
    <property type="protein sequence ID" value="CAG5124172.1"/>
    <property type="molecule type" value="Genomic_DNA"/>
</dbReference>
<keyword evidence="9" id="KW-1185">Reference proteome</keyword>
<dbReference type="InterPro" id="IPR036028">
    <property type="entry name" value="SH3-like_dom_sf"/>
</dbReference>
<dbReference type="Gene3D" id="2.30.30.40">
    <property type="entry name" value="SH3 Domains"/>
    <property type="match status" value="1"/>
</dbReference>